<name>L1MD85_9CORY</name>
<dbReference type="Proteomes" id="UP000010445">
    <property type="component" value="Unassembled WGS sequence"/>
</dbReference>
<keyword evidence="2" id="KW-1185">Reference proteome</keyword>
<dbReference type="HOGENOM" id="CLU_302795_0_0_11"/>
<dbReference type="EMBL" id="AMEM01000031">
    <property type="protein sequence ID" value="EKX88990.1"/>
    <property type="molecule type" value="Genomic_DNA"/>
</dbReference>
<sequence>LDVFLSYEGARIILGKKIDELVGRTEDIFNNNKIIEDWSFLAVPKVYDIYGERVKKLFTRNADELLATALHAGTIAELTWPAYEQAVARVRSKSKKTDFSVFDSFPAVAVVSGSYVEVVDGDVTIASGELPARYENIHSILTVGDKVQVYLTPHNQSDGHLMWLGDSQTYSIDEHRWGSEGASLPLSDGTRLTAFGLLRPTELKLGLCNFGNVIAINKENSPIFASAYNEDELMLWDGTDYKKWEGTAREALEKIGAFSYGVDILEIPEESKIMTGLSTIIPAFPTTKHSLLGAVQGNHVYIQYEYNDDYYIVSPHGNYKCDSNFQGAIPKPGGGIWLVCNSSSPWKDTETEVKITLQDKDSPFQNLPFAAFHQFHYRDEHASKLMRVYTHDQARQVFDAVTDNEVYSIFSHQLRSGDEILLNELVATQRTIRVQVAKFQELVKQLTQSAVVPDICISEPAANLLYLYLDKRSYDYLHLASRDAQIIASFIVDPDNFSALFSNEFDSEWVKLMHNERFIIGMLGSPFLPQLYKKDNAFTDLVDFFRTATKLGIFGCGWRRASIDIGTYESVEYVADILPHGSVVEGCLVLDSEYDWNGNKCSISRIILTPDGREKVGEYTVKYNQDVSMNAEDFLACLDAISETSSRTLNEDVIKEISRGTGLIPATVRYVFSGMKHDNDYTPSGSYKFTTAEEAVTKIYLHFLAGKCLDHFSENNNDDQQFTGILQLLAHAVPQTDPVSYIQQGPDTAAIISYWQEKLGKPGMHITADMHYKVLVDSHVTLHSPWYRPVYEIIFNRPELDPSSWPPFYKDSLAIYLHLAQNLELNDPGRPFVAHKLTWLRESAEKNLKNSEYLATVPFGSSFTDPGFTGDKHPDVQAIRLLMDGYLDAYIADLSIVHDVAGCPWDPMVSAPGVVNQVVTHLKISHDAARYYLQMLGLMYPTDADIRRWNNWDAATQQAAIAELADRGLIVEGHRARAGRSWFL</sequence>
<evidence type="ECO:0000313" key="1">
    <source>
        <dbReference type="EMBL" id="EKX88990.1"/>
    </source>
</evidence>
<proteinExistence type="predicted"/>
<feature type="non-terminal residue" evidence="1">
    <location>
        <position position="984"/>
    </location>
</feature>
<protein>
    <submittedName>
        <fullName evidence="1">Uncharacterized protein</fullName>
    </submittedName>
</protein>
<dbReference type="RefSeq" id="WP_006061470.1">
    <property type="nucleotide sequence ID" value="NZ_KB290820.1"/>
</dbReference>
<accession>L1MD85</accession>
<dbReference type="eggNOG" id="ENOG502ZAJJ">
    <property type="taxonomic scope" value="Bacteria"/>
</dbReference>
<comment type="caution">
    <text evidence="1">The sequence shown here is derived from an EMBL/GenBank/DDBJ whole genome shotgun (WGS) entry which is preliminary data.</text>
</comment>
<dbReference type="STRING" id="1035195.HMPREF9997_02041"/>
<reference evidence="1 2" key="1">
    <citation type="submission" date="2012-05" db="EMBL/GenBank/DDBJ databases">
        <authorList>
            <person name="Weinstock G."/>
            <person name="Sodergren E."/>
            <person name="Lobos E.A."/>
            <person name="Fulton L."/>
            <person name="Fulton R."/>
            <person name="Courtney L."/>
            <person name="Fronick C."/>
            <person name="O'Laughlin M."/>
            <person name="Godfrey J."/>
            <person name="Wilson R.M."/>
            <person name="Miner T."/>
            <person name="Farmer C."/>
            <person name="Delehaunty K."/>
            <person name="Cordes M."/>
            <person name="Minx P."/>
            <person name="Tomlinson C."/>
            <person name="Chen J."/>
            <person name="Wollam A."/>
            <person name="Pepin K.H."/>
            <person name="Bhonagiri V."/>
            <person name="Zhang X."/>
            <person name="Suruliraj S."/>
            <person name="Warren W."/>
            <person name="Mitreva M."/>
            <person name="Mardis E.R."/>
            <person name="Wilson R.K."/>
        </authorList>
    </citation>
    <scope>NUCLEOTIDE SEQUENCE [LARGE SCALE GENOMIC DNA]</scope>
    <source>
        <strain evidence="1 2">F0235</strain>
    </source>
</reference>
<evidence type="ECO:0000313" key="2">
    <source>
        <dbReference type="Proteomes" id="UP000010445"/>
    </source>
</evidence>
<organism evidence="1 2">
    <name type="scientific">Corynebacterium durum F0235</name>
    <dbReference type="NCBI Taxonomy" id="1035195"/>
    <lineage>
        <taxon>Bacteria</taxon>
        <taxon>Bacillati</taxon>
        <taxon>Actinomycetota</taxon>
        <taxon>Actinomycetes</taxon>
        <taxon>Mycobacteriales</taxon>
        <taxon>Corynebacteriaceae</taxon>
        <taxon>Corynebacterium</taxon>
    </lineage>
</organism>
<gene>
    <name evidence="1" type="ORF">HMPREF9997_02041</name>
</gene>
<feature type="non-terminal residue" evidence="1">
    <location>
        <position position="1"/>
    </location>
</feature>
<dbReference type="AlphaFoldDB" id="L1MD85"/>